<proteinExistence type="predicted"/>
<reference evidence="1 2" key="1">
    <citation type="submission" date="2015-07" db="EMBL/GenBank/DDBJ databases">
        <title>The genome of Pseudoloma neurophilia, a relevant intracellular parasite of the zebrafish.</title>
        <authorList>
            <person name="Ndikumana S."/>
            <person name="Pelin A."/>
            <person name="Sanders J."/>
            <person name="Corradi N."/>
        </authorList>
    </citation>
    <scope>NUCLEOTIDE SEQUENCE [LARGE SCALE GENOMIC DNA]</scope>
    <source>
        <strain evidence="1 2">MK1</strain>
    </source>
</reference>
<accession>A0A0R0M0Q3</accession>
<organism evidence="1 2">
    <name type="scientific">Pseudoloma neurophilia</name>
    <dbReference type="NCBI Taxonomy" id="146866"/>
    <lineage>
        <taxon>Eukaryota</taxon>
        <taxon>Fungi</taxon>
        <taxon>Fungi incertae sedis</taxon>
        <taxon>Microsporidia</taxon>
        <taxon>Pseudoloma</taxon>
    </lineage>
</organism>
<dbReference type="Proteomes" id="UP000051530">
    <property type="component" value="Unassembled WGS sequence"/>
</dbReference>
<evidence type="ECO:0000313" key="2">
    <source>
        <dbReference type="Proteomes" id="UP000051530"/>
    </source>
</evidence>
<evidence type="ECO:0000313" key="1">
    <source>
        <dbReference type="EMBL" id="KRH95158.1"/>
    </source>
</evidence>
<protein>
    <submittedName>
        <fullName evidence="1">Uncharacterized protein</fullName>
    </submittedName>
</protein>
<comment type="caution">
    <text evidence="1">The sequence shown here is derived from an EMBL/GenBank/DDBJ whole genome shotgun (WGS) entry which is preliminary data.</text>
</comment>
<name>A0A0R0M0Q3_9MICR</name>
<gene>
    <name evidence="1" type="ORF">M153_220009334</name>
</gene>
<keyword evidence="2" id="KW-1185">Reference proteome</keyword>
<sequence>MFLYNFLYLGGFLKRSDHVYTFITNSGKGHKIIGPLKTTNLVKTYS</sequence>
<dbReference type="EMBL" id="LGUB01000004">
    <property type="protein sequence ID" value="KRH95158.1"/>
    <property type="molecule type" value="Genomic_DNA"/>
</dbReference>
<dbReference type="AlphaFoldDB" id="A0A0R0M0Q3"/>
<dbReference type="VEuPathDB" id="MicrosporidiaDB:M153_220009334"/>